<name>X1MLU4_9ZZZZ</name>
<feature type="domain" description="DUS-like FMN-binding" evidence="1">
    <location>
        <begin position="11"/>
        <end position="76"/>
    </location>
</feature>
<evidence type="ECO:0000259" key="1">
    <source>
        <dbReference type="Pfam" id="PF01207"/>
    </source>
</evidence>
<gene>
    <name evidence="2" type="ORF">S06H3_50708</name>
</gene>
<proteinExistence type="predicted"/>
<dbReference type="EMBL" id="BARV01032130">
    <property type="protein sequence ID" value="GAI32597.1"/>
    <property type="molecule type" value="Genomic_DNA"/>
</dbReference>
<dbReference type="InterPro" id="IPR035587">
    <property type="entry name" value="DUS-like_FMN-bd"/>
</dbReference>
<evidence type="ECO:0000313" key="2">
    <source>
        <dbReference type="EMBL" id="GAI32597.1"/>
    </source>
</evidence>
<sequence length="106" mass="11720">NSVYPECVEAARGIPVIANGGIETPEMVQSLVEMGIGGVMMGRPAMRNPAIFDLIKNELGTNNPPKPVPTIDDLTREYDDIYEAIDGSEQYRSRFLKVVGRARPHY</sequence>
<dbReference type="SUPFAM" id="SSF51395">
    <property type="entry name" value="FMN-linked oxidoreductases"/>
    <property type="match status" value="1"/>
</dbReference>
<reference evidence="2" key="1">
    <citation type="journal article" date="2014" name="Front. Microbiol.">
        <title>High frequency of phylogenetically diverse reductive dehalogenase-homologous genes in deep subseafloor sedimentary metagenomes.</title>
        <authorList>
            <person name="Kawai M."/>
            <person name="Futagami T."/>
            <person name="Toyoda A."/>
            <person name="Takaki Y."/>
            <person name="Nishi S."/>
            <person name="Hori S."/>
            <person name="Arai W."/>
            <person name="Tsubouchi T."/>
            <person name="Morono Y."/>
            <person name="Uchiyama I."/>
            <person name="Ito T."/>
            <person name="Fujiyama A."/>
            <person name="Inagaki F."/>
            <person name="Takami H."/>
        </authorList>
    </citation>
    <scope>NUCLEOTIDE SEQUENCE</scope>
    <source>
        <strain evidence="2">Expedition CK06-06</strain>
    </source>
</reference>
<protein>
    <recommendedName>
        <fullName evidence="1">DUS-like FMN-binding domain-containing protein</fullName>
    </recommendedName>
</protein>
<dbReference type="Gene3D" id="3.20.20.70">
    <property type="entry name" value="Aldolase class I"/>
    <property type="match status" value="1"/>
</dbReference>
<dbReference type="AlphaFoldDB" id="X1MLU4"/>
<organism evidence="2">
    <name type="scientific">marine sediment metagenome</name>
    <dbReference type="NCBI Taxonomy" id="412755"/>
    <lineage>
        <taxon>unclassified sequences</taxon>
        <taxon>metagenomes</taxon>
        <taxon>ecological metagenomes</taxon>
    </lineage>
</organism>
<accession>X1MLU4</accession>
<dbReference type="InterPro" id="IPR013785">
    <property type="entry name" value="Aldolase_TIM"/>
</dbReference>
<comment type="caution">
    <text evidence="2">The sequence shown here is derived from an EMBL/GenBank/DDBJ whole genome shotgun (WGS) entry which is preliminary data.</text>
</comment>
<dbReference type="Pfam" id="PF01207">
    <property type="entry name" value="Dus"/>
    <property type="match status" value="1"/>
</dbReference>
<feature type="non-terminal residue" evidence="2">
    <location>
        <position position="1"/>
    </location>
</feature>